<evidence type="ECO:0000313" key="2">
    <source>
        <dbReference type="Proteomes" id="UP001218218"/>
    </source>
</evidence>
<evidence type="ECO:0000313" key="1">
    <source>
        <dbReference type="EMBL" id="KAJ7309286.1"/>
    </source>
</evidence>
<name>A0AAD7EC11_9AGAR</name>
<dbReference type="EMBL" id="JARIHO010000082">
    <property type="protein sequence ID" value="KAJ7309286.1"/>
    <property type="molecule type" value="Genomic_DNA"/>
</dbReference>
<dbReference type="AlphaFoldDB" id="A0AAD7EC11"/>
<protein>
    <submittedName>
        <fullName evidence="1">Uncharacterized protein</fullName>
    </submittedName>
</protein>
<accession>A0AAD7EC11</accession>
<keyword evidence="2" id="KW-1185">Reference proteome</keyword>
<gene>
    <name evidence="1" type="ORF">DFH08DRAFT_974767</name>
</gene>
<proteinExistence type="predicted"/>
<comment type="caution">
    <text evidence="1">The sequence shown here is derived from an EMBL/GenBank/DDBJ whole genome shotgun (WGS) entry which is preliminary data.</text>
</comment>
<sequence>MLLAHDRNPDTNTIIIPPVVLDTLAMGFSAGLEIWYHSRITSFPDDGAGVAILTNNDAFGPVMKAALLQLELAGGTRSPTPVNTSLPFELSAMFGTYRNLGYGADIELCVSGCKVPLHSLRRARHAPKQHLSRPARCHRPCVVGTVF</sequence>
<organism evidence="1 2">
    <name type="scientific">Mycena albidolilacea</name>
    <dbReference type="NCBI Taxonomy" id="1033008"/>
    <lineage>
        <taxon>Eukaryota</taxon>
        <taxon>Fungi</taxon>
        <taxon>Dikarya</taxon>
        <taxon>Basidiomycota</taxon>
        <taxon>Agaricomycotina</taxon>
        <taxon>Agaricomycetes</taxon>
        <taxon>Agaricomycetidae</taxon>
        <taxon>Agaricales</taxon>
        <taxon>Marasmiineae</taxon>
        <taxon>Mycenaceae</taxon>
        <taxon>Mycena</taxon>
    </lineage>
</organism>
<reference evidence="1" key="1">
    <citation type="submission" date="2023-03" db="EMBL/GenBank/DDBJ databases">
        <title>Massive genome expansion in bonnet fungi (Mycena s.s.) driven by repeated elements and novel gene families across ecological guilds.</title>
        <authorList>
            <consortium name="Lawrence Berkeley National Laboratory"/>
            <person name="Harder C.B."/>
            <person name="Miyauchi S."/>
            <person name="Viragh M."/>
            <person name="Kuo A."/>
            <person name="Thoen E."/>
            <person name="Andreopoulos B."/>
            <person name="Lu D."/>
            <person name="Skrede I."/>
            <person name="Drula E."/>
            <person name="Henrissat B."/>
            <person name="Morin E."/>
            <person name="Kohler A."/>
            <person name="Barry K."/>
            <person name="LaButti K."/>
            <person name="Morin E."/>
            <person name="Salamov A."/>
            <person name="Lipzen A."/>
            <person name="Mereny Z."/>
            <person name="Hegedus B."/>
            <person name="Baldrian P."/>
            <person name="Stursova M."/>
            <person name="Weitz H."/>
            <person name="Taylor A."/>
            <person name="Grigoriev I.V."/>
            <person name="Nagy L.G."/>
            <person name="Martin F."/>
            <person name="Kauserud H."/>
        </authorList>
    </citation>
    <scope>NUCLEOTIDE SEQUENCE</scope>
    <source>
        <strain evidence="1">CBHHK002</strain>
    </source>
</reference>
<dbReference type="Proteomes" id="UP001218218">
    <property type="component" value="Unassembled WGS sequence"/>
</dbReference>